<organism evidence="2">
    <name type="scientific">marine sediment metagenome</name>
    <dbReference type="NCBI Taxonomy" id="412755"/>
    <lineage>
        <taxon>unclassified sequences</taxon>
        <taxon>metagenomes</taxon>
        <taxon>ecological metagenomes</taxon>
    </lineage>
</organism>
<reference evidence="2" key="1">
    <citation type="journal article" date="2015" name="Nature">
        <title>Complex archaea that bridge the gap between prokaryotes and eukaryotes.</title>
        <authorList>
            <person name="Spang A."/>
            <person name="Saw J.H."/>
            <person name="Jorgensen S.L."/>
            <person name="Zaremba-Niedzwiedzka K."/>
            <person name="Martijn J."/>
            <person name="Lind A.E."/>
            <person name="van Eijk R."/>
            <person name="Schleper C."/>
            <person name="Guy L."/>
            <person name="Ettema T.J."/>
        </authorList>
    </citation>
    <scope>NUCLEOTIDE SEQUENCE</scope>
</reference>
<dbReference type="InterPro" id="IPR016032">
    <property type="entry name" value="Sig_transdc_resp-reg_C-effctor"/>
</dbReference>
<gene>
    <name evidence="2" type="ORF">LCGC14_1177430</name>
</gene>
<dbReference type="CDD" id="cd06170">
    <property type="entry name" value="LuxR_C_like"/>
    <property type="match status" value="1"/>
</dbReference>
<dbReference type="GO" id="GO:0003677">
    <property type="term" value="F:DNA binding"/>
    <property type="evidence" value="ECO:0007669"/>
    <property type="project" value="InterPro"/>
</dbReference>
<dbReference type="InterPro" id="IPR000792">
    <property type="entry name" value="Tscrpt_reg_LuxR_C"/>
</dbReference>
<protein>
    <recommendedName>
        <fullName evidence="1">HTH luxR-type domain-containing protein</fullName>
    </recommendedName>
</protein>
<dbReference type="AlphaFoldDB" id="A0A0F9LT07"/>
<dbReference type="PROSITE" id="PS50043">
    <property type="entry name" value="HTH_LUXR_2"/>
    <property type="match status" value="1"/>
</dbReference>
<comment type="caution">
    <text evidence="2">The sequence shown here is derived from an EMBL/GenBank/DDBJ whole genome shotgun (WGS) entry which is preliminary data.</text>
</comment>
<name>A0A0F9LT07_9ZZZZ</name>
<accession>A0A0F9LT07</accession>
<dbReference type="SUPFAM" id="SSF46894">
    <property type="entry name" value="C-terminal effector domain of the bipartite response regulators"/>
    <property type="match status" value="1"/>
</dbReference>
<dbReference type="SMART" id="SM00421">
    <property type="entry name" value="HTH_LUXR"/>
    <property type="match status" value="1"/>
</dbReference>
<proteinExistence type="predicted"/>
<evidence type="ECO:0000313" key="2">
    <source>
        <dbReference type="EMBL" id="KKM96508.1"/>
    </source>
</evidence>
<dbReference type="EMBL" id="LAZR01005871">
    <property type="protein sequence ID" value="KKM96508.1"/>
    <property type="molecule type" value="Genomic_DNA"/>
</dbReference>
<dbReference type="Gene3D" id="1.10.10.10">
    <property type="entry name" value="Winged helix-like DNA-binding domain superfamily/Winged helix DNA-binding domain"/>
    <property type="match status" value="1"/>
</dbReference>
<feature type="domain" description="HTH luxR-type" evidence="1">
    <location>
        <begin position="1"/>
        <end position="66"/>
    </location>
</feature>
<dbReference type="Pfam" id="PF00196">
    <property type="entry name" value="GerE"/>
    <property type="match status" value="1"/>
</dbReference>
<sequence>MTYKEILLSDKERAVLQCVANGQSHVDIALYLEISSSAVGNRLGKVFEKYGAYNAAHAVAEGFRRGELK</sequence>
<dbReference type="GO" id="GO:0006355">
    <property type="term" value="P:regulation of DNA-templated transcription"/>
    <property type="evidence" value="ECO:0007669"/>
    <property type="project" value="InterPro"/>
</dbReference>
<dbReference type="InterPro" id="IPR036388">
    <property type="entry name" value="WH-like_DNA-bd_sf"/>
</dbReference>
<evidence type="ECO:0000259" key="1">
    <source>
        <dbReference type="PROSITE" id="PS50043"/>
    </source>
</evidence>